<dbReference type="Pfam" id="PF13508">
    <property type="entry name" value="Acetyltransf_7"/>
    <property type="match status" value="1"/>
</dbReference>
<dbReference type="CDD" id="cd04301">
    <property type="entry name" value="NAT_SF"/>
    <property type="match status" value="1"/>
</dbReference>
<evidence type="ECO:0000313" key="2">
    <source>
        <dbReference type="EMBL" id="TYR75101.1"/>
    </source>
</evidence>
<sequence>MKIYLKKALLNDAERLTAVMKRTFDEEAKRWLSDQEDVVDYNIQPPGYASVEMTIYMIDELQYYKIIMDGELVGGIILTIAGNSYGRIDRIFIAPEYQGKGIGSVAIRLIEEKYNNIRIWDLETSSRQRNNHYFYEKMGYETVFQNEEEYCYRKETAKPRNKENQFETRELPDSEFYSMNLKGSSFSNSNIEGTSFSNCNLSHSRFQNINLQNSFYADLNFSGSRFMLVNLSGVTFQDTTLGQEGGEVLFKRCDLDGTVITNSSLQNVNIKECSMSGMKIDGISVEDLLDAYFKVNRKE</sequence>
<comment type="caution">
    <text evidence="2">The sequence shown here is derived from an EMBL/GenBank/DDBJ whole genome shotgun (WGS) entry which is preliminary data.</text>
</comment>
<dbReference type="RefSeq" id="WP_148947024.1">
    <property type="nucleotide sequence ID" value="NZ_JBNILU010000014.1"/>
</dbReference>
<feature type="domain" description="N-acetyltransferase" evidence="1">
    <location>
        <begin position="3"/>
        <end position="157"/>
    </location>
</feature>
<evidence type="ECO:0000313" key="3">
    <source>
        <dbReference type="Proteomes" id="UP000323317"/>
    </source>
</evidence>
<organism evidence="2 3">
    <name type="scientific">Rossellomorea vietnamensis</name>
    <dbReference type="NCBI Taxonomy" id="218284"/>
    <lineage>
        <taxon>Bacteria</taxon>
        <taxon>Bacillati</taxon>
        <taxon>Bacillota</taxon>
        <taxon>Bacilli</taxon>
        <taxon>Bacillales</taxon>
        <taxon>Bacillaceae</taxon>
        <taxon>Rossellomorea</taxon>
    </lineage>
</organism>
<dbReference type="Proteomes" id="UP000323317">
    <property type="component" value="Unassembled WGS sequence"/>
</dbReference>
<dbReference type="InterPro" id="IPR016181">
    <property type="entry name" value="Acyl_CoA_acyltransferase"/>
</dbReference>
<dbReference type="GO" id="GO:0016747">
    <property type="term" value="F:acyltransferase activity, transferring groups other than amino-acyl groups"/>
    <property type="evidence" value="ECO:0007669"/>
    <property type="project" value="InterPro"/>
</dbReference>
<dbReference type="SUPFAM" id="SSF141571">
    <property type="entry name" value="Pentapeptide repeat-like"/>
    <property type="match status" value="1"/>
</dbReference>
<dbReference type="PANTHER" id="PTHR42999">
    <property type="entry name" value="ANTIBIOTIC RESISTANCE PROTEIN MCBG"/>
    <property type="match status" value="1"/>
</dbReference>
<dbReference type="SUPFAM" id="SSF55729">
    <property type="entry name" value="Acyl-CoA N-acyltransferases (Nat)"/>
    <property type="match status" value="1"/>
</dbReference>
<dbReference type="AlphaFoldDB" id="A0A5D4KCM3"/>
<proteinExistence type="predicted"/>
<keyword evidence="2" id="KW-0808">Transferase</keyword>
<protein>
    <submittedName>
        <fullName evidence="2">GNAT family N-acetyltransferase</fullName>
    </submittedName>
</protein>
<dbReference type="EMBL" id="VTEH01000008">
    <property type="protein sequence ID" value="TYR75101.1"/>
    <property type="molecule type" value="Genomic_DNA"/>
</dbReference>
<dbReference type="Gene3D" id="3.40.630.30">
    <property type="match status" value="1"/>
</dbReference>
<dbReference type="PROSITE" id="PS51186">
    <property type="entry name" value="GNAT"/>
    <property type="match status" value="1"/>
</dbReference>
<dbReference type="InterPro" id="IPR001646">
    <property type="entry name" value="5peptide_repeat"/>
</dbReference>
<gene>
    <name evidence="2" type="ORF">FZC79_11835</name>
</gene>
<evidence type="ECO:0000259" key="1">
    <source>
        <dbReference type="PROSITE" id="PS51186"/>
    </source>
</evidence>
<dbReference type="PANTHER" id="PTHR42999:SF1">
    <property type="entry name" value="PENTAPEPTIDE REPEAT-CONTAINING PROTEIN"/>
    <property type="match status" value="1"/>
</dbReference>
<dbReference type="Pfam" id="PF00805">
    <property type="entry name" value="Pentapeptide"/>
    <property type="match status" value="1"/>
</dbReference>
<dbReference type="Pfam" id="PF13599">
    <property type="entry name" value="Pentapeptide_4"/>
    <property type="match status" value="1"/>
</dbReference>
<dbReference type="InterPro" id="IPR000182">
    <property type="entry name" value="GNAT_dom"/>
</dbReference>
<dbReference type="InterPro" id="IPR052949">
    <property type="entry name" value="PA_immunity-related"/>
</dbReference>
<reference evidence="2 3" key="1">
    <citation type="submission" date="2019-08" db="EMBL/GenBank/DDBJ databases">
        <title>Bacillus genomes from the desert of Cuatro Cienegas, Coahuila.</title>
        <authorList>
            <person name="Olmedo-Alvarez G."/>
        </authorList>
    </citation>
    <scope>NUCLEOTIDE SEQUENCE [LARGE SCALE GENOMIC DNA]</scope>
    <source>
        <strain evidence="2 3">CH40_1T</strain>
    </source>
</reference>
<dbReference type="Gene3D" id="2.160.20.80">
    <property type="entry name" value="E3 ubiquitin-protein ligase SopA"/>
    <property type="match status" value="1"/>
</dbReference>
<accession>A0A5D4KCM3</accession>
<name>A0A5D4KCM3_9BACI</name>